<dbReference type="GO" id="GO:0008270">
    <property type="term" value="F:zinc ion binding"/>
    <property type="evidence" value="ECO:0007669"/>
    <property type="project" value="UniProtKB-KW"/>
</dbReference>
<dbReference type="GO" id="GO:0005634">
    <property type="term" value="C:nucleus"/>
    <property type="evidence" value="ECO:0007669"/>
    <property type="project" value="UniProtKB-SubCell"/>
</dbReference>
<keyword evidence="7 9" id="KW-0675">Receptor</keyword>
<dbReference type="SUPFAM" id="SSF48508">
    <property type="entry name" value="Nuclear receptor ligand-binding domain"/>
    <property type="match status" value="1"/>
</dbReference>
<accession>A0AAE9D1L3</accession>
<comment type="similarity">
    <text evidence="9">Belongs to the nuclear hormone receptor family.</text>
</comment>
<feature type="domain" description="Nuclear receptor" evidence="10">
    <location>
        <begin position="1"/>
        <end position="73"/>
    </location>
</feature>
<dbReference type="InterPro" id="IPR001628">
    <property type="entry name" value="Znf_hrmn_rcpt"/>
</dbReference>
<dbReference type="Proteomes" id="UP000827892">
    <property type="component" value="Chromosome V"/>
</dbReference>
<evidence type="ECO:0000256" key="1">
    <source>
        <dbReference type="ARBA" id="ARBA00022723"/>
    </source>
</evidence>
<keyword evidence="2 9" id="KW-0863">Zinc-finger</keyword>
<dbReference type="SMART" id="SM00399">
    <property type="entry name" value="ZnF_C4"/>
    <property type="match status" value="1"/>
</dbReference>
<keyword evidence="6 9" id="KW-0804">Transcription</keyword>
<evidence type="ECO:0000313" key="12">
    <source>
        <dbReference type="Proteomes" id="UP000827892"/>
    </source>
</evidence>
<dbReference type="InterPro" id="IPR000536">
    <property type="entry name" value="Nucl_hrmn_rcpt_lig-bd"/>
</dbReference>
<evidence type="ECO:0000259" key="10">
    <source>
        <dbReference type="PROSITE" id="PS51030"/>
    </source>
</evidence>
<keyword evidence="1 9" id="KW-0479">Metal-binding</keyword>
<gene>
    <name evidence="11" type="ORF">L3Y34_009485</name>
</gene>
<evidence type="ECO:0000256" key="7">
    <source>
        <dbReference type="ARBA" id="ARBA00023170"/>
    </source>
</evidence>
<dbReference type="SUPFAM" id="SSF57716">
    <property type="entry name" value="Glucocorticoid receptor-like (DNA-binding domain)"/>
    <property type="match status" value="1"/>
</dbReference>
<dbReference type="InterPro" id="IPR035500">
    <property type="entry name" value="NHR-like_dom_sf"/>
</dbReference>
<evidence type="ECO:0000256" key="8">
    <source>
        <dbReference type="ARBA" id="ARBA00023242"/>
    </source>
</evidence>
<dbReference type="PROSITE" id="PS00031">
    <property type="entry name" value="NUCLEAR_REC_DBD_1"/>
    <property type="match status" value="1"/>
</dbReference>
<name>A0AAE9D1L3_CAEBR</name>
<protein>
    <recommendedName>
        <fullName evidence="10">Nuclear receptor domain-containing protein</fullName>
    </recommendedName>
</protein>
<keyword evidence="4 9" id="KW-0805">Transcription regulation</keyword>
<dbReference type="PROSITE" id="PS51030">
    <property type="entry name" value="NUCLEAR_REC_DBD_2"/>
    <property type="match status" value="1"/>
</dbReference>
<evidence type="ECO:0000256" key="5">
    <source>
        <dbReference type="ARBA" id="ARBA00023125"/>
    </source>
</evidence>
<dbReference type="PRINTS" id="PR00047">
    <property type="entry name" value="STROIDFINGER"/>
</dbReference>
<dbReference type="InterPro" id="IPR013088">
    <property type="entry name" value="Znf_NHR/GATA"/>
</dbReference>
<reference evidence="11 12" key="1">
    <citation type="submission" date="2022-02" db="EMBL/GenBank/DDBJ databases">
        <title>Chromosome-level reference genomes for two strains of Caenorhabditis briggsae: an improved platform for comparative genomics.</title>
        <authorList>
            <person name="Stevens L."/>
            <person name="Andersen E.C."/>
        </authorList>
    </citation>
    <scope>NUCLEOTIDE SEQUENCE [LARGE SCALE GENOMIC DNA]</scope>
    <source>
        <strain evidence="11">QX1410_ONT</strain>
        <tissue evidence="11">Whole-organism</tissue>
    </source>
</reference>
<comment type="subcellular location">
    <subcellularLocation>
        <location evidence="9">Nucleus</location>
    </subcellularLocation>
</comment>
<dbReference type="PANTHER" id="PTHR46800">
    <property type="entry name" value="NUCLEAR HORMONE RECEPTOR FAMILY-RELATED-RELATED"/>
    <property type="match status" value="1"/>
</dbReference>
<organism evidence="11 12">
    <name type="scientific">Caenorhabditis briggsae</name>
    <dbReference type="NCBI Taxonomy" id="6238"/>
    <lineage>
        <taxon>Eukaryota</taxon>
        <taxon>Metazoa</taxon>
        <taxon>Ecdysozoa</taxon>
        <taxon>Nematoda</taxon>
        <taxon>Chromadorea</taxon>
        <taxon>Rhabditida</taxon>
        <taxon>Rhabditina</taxon>
        <taxon>Rhabditomorpha</taxon>
        <taxon>Rhabditoidea</taxon>
        <taxon>Rhabditidae</taxon>
        <taxon>Peloderinae</taxon>
        <taxon>Caenorhabditis</taxon>
    </lineage>
</organism>
<evidence type="ECO:0000256" key="6">
    <source>
        <dbReference type="ARBA" id="ARBA00023163"/>
    </source>
</evidence>
<evidence type="ECO:0000256" key="4">
    <source>
        <dbReference type="ARBA" id="ARBA00023015"/>
    </source>
</evidence>
<evidence type="ECO:0000256" key="2">
    <source>
        <dbReference type="ARBA" id="ARBA00022771"/>
    </source>
</evidence>
<dbReference type="SMART" id="SM00430">
    <property type="entry name" value="HOLI"/>
    <property type="match status" value="1"/>
</dbReference>
<sequence length="368" mass="42794">MEPCRVCGAPEAEAHFGGISCRACAAFFRRYFHSKKSLTGCTCQIRFQNSHPCRECRIQKCLEAGMTSEKVQCKREKHPKKAPKVDQEALQLVSTSSSSSSSPSQCSYSLPLSPLPFQVIPRDSSNISHVVSKWVTIQPKRDLLYGKRLDEVTYYETCMATKGDCEIMWNVIELIFPQLQELTIWDRDALLRNFHPKWSILVSAIDFDKNRAVYEDVCTAEDYFNMIVKFYSASMYEGCEMDRNDILRIFEPNLRYFGVNLALPICNKKFNAVEHMAIALMTFFDGAHTNLSEQCSKMCYEIKNVIMRELKGYYMDRNVEEMRFIETVDVLQLMEKGEAKFQEELLLCEMHNVHIHDDYRLMIREHNY</sequence>
<dbReference type="Pfam" id="PF00104">
    <property type="entry name" value="Hormone_recep"/>
    <property type="match status" value="1"/>
</dbReference>
<dbReference type="InterPro" id="IPR042936">
    <property type="entry name" value="Nhr-150"/>
</dbReference>
<evidence type="ECO:0000313" key="11">
    <source>
        <dbReference type="EMBL" id="ULT91825.1"/>
    </source>
</evidence>
<dbReference type="Pfam" id="PF00105">
    <property type="entry name" value="zf-C4"/>
    <property type="match status" value="1"/>
</dbReference>
<dbReference type="GO" id="GO:0043565">
    <property type="term" value="F:sequence-specific DNA binding"/>
    <property type="evidence" value="ECO:0007669"/>
    <property type="project" value="InterPro"/>
</dbReference>
<dbReference type="AlphaFoldDB" id="A0AAE9D1L3"/>
<evidence type="ECO:0000256" key="3">
    <source>
        <dbReference type="ARBA" id="ARBA00022833"/>
    </source>
</evidence>
<dbReference type="Gene3D" id="3.30.50.10">
    <property type="entry name" value="Erythroid Transcription Factor GATA-1, subunit A"/>
    <property type="match status" value="1"/>
</dbReference>
<proteinExistence type="inferred from homology"/>
<keyword evidence="3 9" id="KW-0862">Zinc</keyword>
<keyword evidence="8 9" id="KW-0539">Nucleus</keyword>
<keyword evidence="5 9" id="KW-0238">DNA-binding</keyword>
<dbReference type="EMBL" id="CP090895">
    <property type="protein sequence ID" value="ULT91825.1"/>
    <property type="molecule type" value="Genomic_DNA"/>
</dbReference>
<dbReference type="PANTHER" id="PTHR46800:SF6">
    <property type="entry name" value="NUCLEAR HORMONE RECEPTOR FAMILY-RELATED"/>
    <property type="match status" value="1"/>
</dbReference>
<evidence type="ECO:0000256" key="9">
    <source>
        <dbReference type="RuleBase" id="RU004334"/>
    </source>
</evidence>
<dbReference type="GO" id="GO:0003700">
    <property type="term" value="F:DNA-binding transcription factor activity"/>
    <property type="evidence" value="ECO:0007669"/>
    <property type="project" value="InterPro"/>
</dbReference>